<gene>
    <name evidence="1" type="primary">BQ5605_C050g12504</name>
    <name evidence="1" type="ORF">BQ5605_C050G12504</name>
</gene>
<evidence type="ECO:0000313" key="1">
    <source>
        <dbReference type="EMBL" id="SGZ29790.1"/>
    </source>
</evidence>
<reference evidence="1 2" key="1">
    <citation type="submission" date="2016-11" db="EMBL/GenBank/DDBJ databases">
        <authorList>
            <person name="Jaros S."/>
            <person name="Januszkiewicz K."/>
            <person name="Wedrychowicz H."/>
        </authorList>
    </citation>
    <scope>NUCLEOTIDE SEQUENCE [LARGE SCALE GENOMIC DNA]</scope>
</reference>
<sequence>MFVIAAHHRHISFLINLKSLIDAASSEFVETCVARLSKHLLDAAQFPVPLQDLEEETSKGADAVATKAIIQCVSSDSRFFLLGSIPFCQIDELKAAETLGTDLPRRSLFVSFIALAFTAMIEVPKPDQVVVDSLLDTRHLGFGDPRRGIVLRVRARIGARSRPIRRLKSGNEQ</sequence>
<protein>
    <submittedName>
        <fullName evidence="1">BQ5605_C050g12504 protein</fullName>
    </submittedName>
</protein>
<dbReference type="Proteomes" id="UP000249464">
    <property type="component" value="Unassembled WGS sequence"/>
</dbReference>
<organism evidence="1 2">
    <name type="scientific">Microbotryum silenes-dioicae</name>
    <dbReference type="NCBI Taxonomy" id="796604"/>
    <lineage>
        <taxon>Eukaryota</taxon>
        <taxon>Fungi</taxon>
        <taxon>Dikarya</taxon>
        <taxon>Basidiomycota</taxon>
        <taxon>Pucciniomycotina</taxon>
        <taxon>Microbotryomycetes</taxon>
        <taxon>Microbotryales</taxon>
        <taxon>Microbotryaceae</taxon>
        <taxon>Microbotryum</taxon>
    </lineage>
</organism>
<proteinExistence type="predicted"/>
<accession>A0A2X0NAJ3</accession>
<name>A0A2X0NAJ3_9BASI</name>
<dbReference type="EMBL" id="FQNC01000097">
    <property type="protein sequence ID" value="SGZ29790.1"/>
    <property type="molecule type" value="Genomic_DNA"/>
</dbReference>
<keyword evidence="2" id="KW-1185">Reference proteome</keyword>
<evidence type="ECO:0000313" key="2">
    <source>
        <dbReference type="Proteomes" id="UP000249464"/>
    </source>
</evidence>
<dbReference type="AlphaFoldDB" id="A0A2X0NAJ3"/>